<evidence type="ECO:0000256" key="1">
    <source>
        <dbReference type="SAM" id="MobiDB-lite"/>
    </source>
</evidence>
<reference evidence="2" key="1">
    <citation type="submission" date="2021-08" db="EMBL/GenBank/DDBJ databases">
        <authorList>
            <person name="Stevens D.C."/>
        </authorList>
    </citation>
    <scope>NUCLEOTIDE SEQUENCE</scope>
    <source>
        <strain evidence="2">DSM 53165</strain>
    </source>
</reference>
<evidence type="ECO:0000313" key="3">
    <source>
        <dbReference type="Proteomes" id="UP001139031"/>
    </source>
</evidence>
<dbReference type="Proteomes" id="UP001139031">
    <property type="component" value="Unassembled WGS sequence"/>
</dbReference>
<accession>A0ABS7U2Z5</accession>
<comment type="caution">
    <text evidence="2">The sequence shown here is derived from an EMBL/GenBank/DDBJ whole genome shotgun (WGS) entry which is preliminary data.</text>
</comment>
<feature type="compositionally biased region" description="Low complexity" evidence="1">
    <location>
        <begin position="117"/>
        <end position="146"/>
    </location>
</feature>
<sequence>MTPEAPDDHPLAGIDRCIAGVVRLINLAETQDRAPFERIWWSLRGMKRGVVAALTSILNHERRLSPTGAALLRTYLEEEHAAMYRHAARSGLVPRVGDATKPRLLAKPALRFHRGAATRSTAAPDSSTDSSPPPELGTTLTTLMGL</sequence>
<protein>
    <submittedName>
        <fullName evidence="2">Uncharacterized protein</fullName>
    </submittedName>
</protein>
<dbReference type="EMBL" id="JAIRAU010000052">
    <property type="protein sequence ID" value="MBZ5714892.1"/>
    <property type="molecule type" value="Genomic_DNA"/>
</dbReference>
<dbReference type="RefSeq" id="WP_224196624.1">
    <property type="nucleotide sequence ID" value="NZ_JAIRAU010000052.1"/>
</dbReference>
<evidence type="ECO:0000313" key="2">
    <source>
        <dbReference type="EMBL" id="MBZ5714892.1"/>
    </source>
</evidence>
<proteinExistence type="predicted"/>
<feature type="region of interest" description="Disordered" evidence="1">
    <location>
        <begin position="115"/>
        <end position="146"/>
    </location>
</feature>
<name>A0ABS7U2Z5_9BACT</name>
<gene>
    <name evidence="2" type="ORF">K7C98_37140</name>
</gene>
<organism evidence="2 3">
    <name type="scientific">Nannocystis pusilla</name>
    <dbReference type="NCBI Taxonomy" id="889268"/>
    <lineage>
        <taxon>Bacteria</taxon>
        <taxon>Pseudomonadati</taxon>
        <taxon>Myxococcota</taxon>
        <taxon>Polyangia</taxon>
        <taxon>Nannocystales</taxon>
        <taxon>Nannocystaceae</taxon>
        <taxon>Nannocystis</taxon>
    </lineage>
</organism>
<keyword evidence="3" id="KW-1185">Reference proteome</keyword>